<keyword evidence="1 5" id="KW-0732">Signal</keyword>
<dbReference type="KEGG" id="bbel:109487864"/>
<dbReference type="InterPro" id="IPR036116">
    <property type="entry name" value="FN3_sf"/>
</dbReference>
<feature type="chain" id="PRO_5027922170" evidence="5">
    <location>
        <begin position="20"/>
        <end position="491"/>
    </location>
</feature>
<evidence type="ECO:0000259" key="7">
    <source>
        <dbReference type="PROSITE" id="PS51034"/>
    </source>
</evidence>
<dbReference type="InterPro" id="IPR013783">
    <property type="entry name" value="Ig-like_fold"/>
</dbReference>
<dbReference type="Gene3D" id="2.60.40.4100">
    <property type="entry name" value="Zona pellucida, ZP-C domain"/>
    <property type="match status" value="1"/>
</dbReference>
<keyword evidence="2" id="KW-1015">Disulfide bond</keyword>
<sequence>MAILFCLFGIIVLGSGVNGQEGLSNLVVLDSDVAYITIGWTVSPGFNVSSYRVRYAGQNRGGSYRDLSPAPGPDDTTANITGLHANENYTITVTSYGPDGNKTSEVSTVELTYYYIMSVICDQTHMEISFPLDGLPGINAAGLHLLNSSCLATVDDEYATLRTGLQDCGTIQENYGDNKFRFRNKVMGASKLDANGAQRYQPFSNSFHCDFVRLYTKSLEQKVLYIIPDSSLEFEIEHGNNTFTFDMHLYTSADFIHKYEAEDYPVKFFPTDNMHVGLAVQTTLTNLELFVQDCFATPTSDKNDATRLDVIDNGCDTDPTLVTQSDGSDPLVHQFSVQAFTFPNSTDNVLYLHCTLVVCMASDNSSRCEQGCVPGRRRRDVWDHRDKAALVQTKAGEFQDKVVSISQGPILLLKASPSQQAETDTPPIPPTVPVIVGAAAVILTALTILVLWYKRDRTGTLHTDVGVTGNQGHAHQMERSWACQVRQTATV</sequence>
<dbReference type="AlphaFoldDB" id="A0A6P5ACT9"/>
<dbReference type="InterPro" id="IPR042235">
    <property type="entry name" value="ZP-C_dom"/>
</dbReference>
<proteinExistence type="predicted"/>
<reference evidence="9" key="1">
    <citation type="submission" date="2025-08" db="UniProtKB">
        <authorList>
            <consortium name="RefSeq"/>
        </authorList>
    </citation>
    <scope>IDENTIFICATION</scope>
    <source>
        <tissue evidence="9">Gonad</tissue>
    </source>
</reference>
<evidence type="ECO:0000259" key="6">
    <source>
        <dbReference type="PROSITE" id="PS50853"/>
    </source>
</evidence>
<evidence type="ECO:0000256" key="1">
    <source>
        <dbReference type="ARBA" id="ARBA00022729"/>
    </source>
</evidence>
<evidence type="ECO:0000256" key="4">
    <source>
        <dbReference type="SAM" id="Phobius"/>
    </source>
</evidence>
<feature type="transmembrane region" description="Helical" evidence="4">
    <location>
        <begin position="432"/>
        <end position="453"/>
    </location>
</feature>
<dbReference type="PROSITE" id="PS51034">
    <property type="entry name" value="ZP_2"/>
    <property type="match status" value="1"/>
</dbReference>
<keyword evidence="4" id="KW-0472">Membrane</keyword>
<gene>
    <name evidence="9" type="primary">LOC109487864</name>
</gene>
<evidence type="ECO:0000256" key="2">
    <source>
        <dbReference type="ARBA" id="ARBA00023157"/>
    </source>
</evidence>
<dbReference type="PRINTS" id="PR00023">
    <property type="entry name" value="ZPELLUCIDA"/>
</dbReference>
<feature type="signal peptide" evidence="5">
    <location>
        <begin position="1"/>
        <end position="19"/>
    </location>
</feature>
<evidence type="ECO:0000256" key="5">
    <source>
        <dbReference type="SAM" id="SignalP"/>
    </source>
</evidence>
<dbReference type="Proteomes" id="UP000515135">
    <property type="component" value="Unplaced"/>
</dbReference>
<dbReference type="InterPro" id="IPR003961">
    <property type="entry name" value="FN3_dom"/>
</dbReference>
<evidence type="ECO:0000313" key="9">
    <source>
        <dbReference type="RefSeq" id="XP_019647523.1"/>
    </source>
</evidence>
<dbReference type="InterPro" id="IPR055355">
    <property type="entry name" value="ZP-C"/>
</dbReference>
<dbReference type="CDD" id="cd00063">
    <property type="entry name" value="FN3"/>
    <property type="match status" value="1"/>
</dbReference>
<keyword evidence="3" id="KW-0325">Glycoprotein</keyword>
<dbReference type="Pfam" id="PF00041">
    <property type="entry name" value="fn3"/>
    <property type="match status" value="1"/>
</dbReference>
<organism evidence="8 9">
    <name type="scientific">Branchiostoma belcheri</name>
    <name type="common">Amphioxus</name>
    <dbReference type="NCBI Taxonomy" id="7741"/>
    <lineage>
        <taxon>Eukaryota</taxon>
        <taxon>Metazoa</taxon>
        <taxon>Chordata</taxon>
        <taxon>Cephalochordata</taxon>
        <taxon>Leptocardii</taxon>
        <taxon>Amphioxiformes</taxon>
        <taxon>Branchiostomatidae</taxon>
        <taxon>Branchiostoma</taxon>
    </lineage>
</organism>
<dbReference type="OrthoDB" id="10063988at2759"/>
<protein>
    <submittedName>
        <fullName evidence="9">ZP domain-containing protein-like isoform X1</fullName>
    </submittedName>
</protein>
<dbReference type="PROSITE" id="PS50853">
    <property type="entry name" value="FN3"/>
    <property type="match status" value="1"/>
</dbReference>
<keyword evidence="8" id="KW-1185">Reference proteome</keyword>
<dbReference type="GeneID" id="109487864"/>
<feature type="domain" description="Fibronectin type-III" evidence="6">
    <location>
        <begin position="22"/>
        <end position="119"/>
    </location>
</feature>
<evidence type="ECO:0000313" key="8">
    <source>
        <dbReference type="Proteomes" id="UP000515135"/>
    </source>
</evidence>
<dbReference type="Gene3D" id="2.60.40.3210">
    <property type="entry name" value="Zona pellucida, ZP-N domain"/>
    <property type="match status" value="1"/>
</dbReference>
<keyword evidence="4" id="KW-1133">Transmembrane helix</keyword>
<dbReference type="Pfam" id="PF00100">
    <property type="entry name" value="Zona_pellucida"/>
    <property type="match status" value="1"/>
</dbReference>
<dbReference type="InterPro" id="IPR048290">
    <property type="entry name" value="ZP_chr"/>
</dbReference>
<dbReference type="InterPro" id="IPR001507">
    <property type="entry name" value="ZP_dom"/>
</dbReference>
<dbReference type="SMART" id="SM00241">
    <property type="entry name" value="ZP"/>
    <property type="match status" value="1"/>
</dbReference>
<evidence type="ECO:0000256" key="3">
    <source>
        <dbReference type="ARBA" id="ARBA00023180"/>
    </source>
</evidence>
<feature type="domain" description="ZP" evidence="7">
    <location>
        <begin position="120"/>
        <end position="375"/>
    </location>
</feature>
<accession>A0A6P5ACT9</accession>
<dbReference type="Gene3D" id="2.60.40.10">
    <property type="entry name" value="Immunoglobulins"/>
    <property type="match status" value="1"/>
</dbReference>
<dbReference type="PANTHER" id="PTHR14002:SF43">
    <property type="entry name" value="DELTA-LIKE PROTEIN"/>
    <property type="match status" value="1"/>
</dbReference>
<dbReference type="RefSeq" id="XP_019647523.1">
    <property type="nucleotide sequence ID" value="XM_019791964.1"/>
</dbReference>
<keyword evidence="4" id="KW-0812">Transmembrane</keyword>
<dbReference type="SUPFAM" id="SSF49265">
    <property type="entry name" value="Fibronectin type III"/>
    <property type="match status" value="1"/>
</dbReference>
<dbReference type="PANTHER" id="PTHR14002">
    <property type="entry name" value="ENDOGLIN/TGF-BETA RECEPTOR TYPE III"/>
    <property type="match status" value="1"/>
</dbReference>
<name>A0A6P5ACT9_BRABE</name>